<evidence type="ECO:0000313" key="1">
    <source>
        <dbReference type="EMBL" id="KAJ1112454.1"/>
    </source>
</evidence>
<protein>
    <submittedName>
        <fullName evidence="1">Uncharacterized protein</fullName>
    </submittedName>
</protein>
<keyword evidence="2" id="KW-1185">Reference proteome</keyword>
<comment type="caution">
    <text evidence="1">The sequence shown here is derived from an EMBL/GenBank/DDBJ whole genome shotgun (WGS) entry which is preliminary data.</text>
</comment>
<organism evidence="1 2">
    <name type="scientific">Pleurodeles waltl</name>
    <name type="common">Iberian ribbed newt</name>
    <dbReference type="NCBI Taxonomy" id="8319"/>
    <lineage>
        <taxon>Eukaryota</taxon>
        <taxon>Metazoa</taxon>
        <taxon>Chordata</taxon>
        <taxon>Craniata</taxon>
        <taxon>Vertebrata</taxon>
        <taxon>Euteleostomi</taxon>
        <taxon>Amphibia</taxon>
        <taxon>Batrachia</taxon>
        <taxon>Caudata</taxon>
        <taxon>Salamandroidea</taxon>
        <taxon>Salamandridae</taxon>
        <taxon>Pleurodelinae</taxon>
        <taxon>Pleurodeles</taxon>
    </lineage>
</organism>
<evidence type="ECO:0000313" key="2">
    <source>
        <dbReference type="Proteomes" id="UP001066276"/>
    </source>
</evidence>
<accession>A0AAV7NAH6</accession>
<dbReference type="EMBL" id="JANPWB010000012">
    <property type="protein sequence ID" value="KAJ1112454.1"/>
    <property type="molecule type" value="Genomic_DNA"/>
</dbReference>
<proteinExistence type="predicted"/>
<dbReference type="AlphaFoldDB" id="A0AAV7NAH6"/>
<dbReference type="Proteomes" id="UP001066276">
    <property type="component" value="Chromosome 8"/>
</dbReference>
<sequence length="74" mass="8164">MSCGISALKRASEPRSERLRKITLGRPSCKAGRHGKIPGRRLSGPGMLIIGIWKPEIKNFLEIKIEDGQNQPPS</sequence>
<reference evidence="1" key="1">
    <citation type="journal article" date="2022" name="bioRxiv">
        <title>Sequencing and chromosome-scale assembly of the giantPleurodeles waltlgenome.</title>
        <authorList>
            <person name="Brown T."/>
            <person name="Elewa A."/>
            <person name="Iarovenko S."/>
            <person name="Subramanian E."/>
            <person name="Araus A.J."/>
            <person name="Petzold A."/>
            <person name="Susuki M."/>
            <person name="Suzuki K.-i.T."/>
            <person name="Hayashi T."/>
            <person name="Toyoda A."/>
            <person name="Oliveira C."/>
            <person name="Osipova E."/>
            <person name="Leigh N.D."/>
            <person name="Simon A."/>
            <person name="Yun M.H."/>
        </authorList>
    </citation>
    <scope>NUCLEOTIDE SEQUENCE</scope>
    <source>
        <strain evidence="1">20211129_DDA</strain>
        <tissue evidence="1">Liver</tissue>
    </source>
</reference>
<gene>
    <name evidence="1" type="ORF">NDU88_000718</name>
</gene>
<name>A0AAV7NAH6_PLEWA</name>